<keyword evidence="3" id="KW-1185">Reference proteome</keyword>
<dbReference type="EMBL" id="JBBKAM010000003">
    <property type="protein sequence ID" value="MEJ8645384.1"/>
    <property type="molecule type" value="Genomic_DNA"/>
</dbReference>
<reference evidence="2 3" key="1">
    <citation type="submission" date="2024-03" db="EMBL/GenBank/DDBJ databases">
        <title>Novel Streptomyces species of biotechnological and ecological value are a feature of Machair soil.</title>
        <authorList>
            <person name="Prole J.R."/>
            <person name="Goodfellow M."/>
            <person name="Allenby N."/>
            <person name="Ward A.C."/>
        </authorList>
    </citation>
    <scope>NUCLEOTIDE SEQUENCE [LARGE SCALE GENOMIC DNA]</scope>
    <source>
        <strain evidence="2 3">MS1.HAVA.3</strain>
    </source>
</reference>
<gene>
    <name evidence="2" type="ORF">WKI68_37555</name>
</gene>
<evidence type="ECO:0000256" key="1">
    <source>
        <dbReference type="SAM" id="MobiDB-lite"/>
    </source>
</evidence>
<protein>
    <submittedName>
        <fullName evidence="2">Uncharacterized protein</fullName>
    </submittedName>
</protein>
<sequence length="370" mass="41325">MEAPGAQWEAISGPATAVYASRLGVFMINPETGLIYKYQDKAKRWDPIGGGTGKFAVSGGSLYRLTADGIVEWRGDSWTKIGGPAKDFYAGGAGLFATDPVTGVIRKYGGKPDRWTDVGGPGATFAVSSNHLYGLSRPLRRLPMERQGRQPVRLDQDRRRGQGLLRRGRRTLRHRPRNRRHPQVRRQAGPLDRRRRTRRHLRRQQQPPLRPLPDRSAVYQWNGKEGSGSGWAPAGAGLPGVAGRPNQSPYWDKRIKCSQKDADGRVIPTRYGNHLFGWKHLSGPHNIKKCELINAALRDKPDKVDGNRLEYLGHAINGTRQVKIKVIVQYAQKTTEENNPYDAGPGQRIGVVTAFCMNVPNNKCPHWVNQ</sequence>
<evidence type="ECO:0000313" key="3">
    <source>
        <dbReference type="Proteomes" id="UP001382904"/>
    </source>
</evidence>
<organism evidence="2 3">
    <name type="scientific">Streptomyces caledonius</name>
    <dbReference type="NCBI Taxonomy" id="3134107"/>
    <lineage>
        <taxon>Bacteria</taxon>
        <taxon>Bacillati</taxon>
        <taxon>Actinomycetota</taxon>
        <taxon>Actinomycetes</taxon>
        <taxon>Kitasatosporales</taxon>
        <taxon>Streptomycetaceae</taxon>
        <taxon>Streptomyces</taxon>
    </lineage>
</organism>
<feature type="compositionally biased region" description="Basic residues" evidence="1">
    <location>
        <begin position="166"/>
        <end position="184"/>
    </location>
</feature>
<proteinExistence type="predicted"/>
<feature type="compositionally biased region" description="Basic and acidic residues" evidence="1">
    <location>
        <begin position="142"/>
        <end position="160"/>
    </location>
</feature>
<comment type="caution">
    <text evidence="2">The sequence shown here is derived from an EMBL/GenBank/DDBJ whole genome shotgun (WGS) entry which is preliminary data.</text>
</comment>
<dbReference type="Proteomes" id="UP001382904">
    <property type="component" value="Unassembled WGS sequence"/>
</dbReference>
<name>A0ABU8UDL7_9ACTN</name>
<feature type="compositionally biased region" description="Low complexity" evidence="1">
    <location>
        <begin position="230"/>
        <end position="243"/>
    </location>
</feature>
<feature type="compositionally biased region" description="Basic residues" evidence="1">
    <location>
        <begin position="193"/>
        <end position="203"/>
    </location>
</feature>
<accession>A0ABU8UDL7</accession>
<feature type="region of interest" description="Disordered" evidence="1">
    <location>
        <begin position="139"/>
        <end position="247"/>
    </location>
</feature>
<evidence type="ECO:0000313" key="2">
    <source>
        <dbReference type="EMBL" id="MEJ8645384.1"/>
    </source>
</evidence>